<evidence type="ECO:0000313" key="5">
    <source>
        <dbReference type="EMBL" id="VVC94261.1"/>
    </source>
</evidence>
<protein>
    <recommendedName>
        <fullName evidence="4">NADP-dependent oxidoreductase domain-containing protein</fullName>
    </recommendedName>
</protein>
<dbReference type="PRINTS" id="PR00069">
    <property type="entry name" value="ALDKETRDTASE"/>
</dbReference>
<dbReference type="InterPro" id="IPR023210">
    <property type="entry name" value="NADP_OxRdtase_dom"/>
</dbReference>
<evidence type="ECO:0000259" key="4">
    <source>
        <dbReference type="Pfam" id="PF00248"/>
    </source>
</evidence>
<sequence>MSDVPDFSKSSLMLNNGMDIPAIGNIRIPDNIVMSEHVKNSFEISLQNLCTDYIDLYLIQSPGVVATHKHSSNNVSLRSDAWRNMEKLYDEGRVNAIGVSNYSVKHMREFIANHTSIIPMVNQVEWSPSYHPTDLIRFCESHYIVMQAHTSLGGASYGNMGLLRNTVVNNIARHHSATPAQVLLAWSVQQNIGIIPQATYPQFMVENIELKFRLTSKEIEIMSNFEERMCSTDFETIR</sequence>
<dbReference type="PIRSF" id="PIRSF000097">
    <property type="entry name" value="AKR"/>
    <property type="match status" value="1"/>
</dbReference>
<reference evidence="5 6" key="1">
    <citation type="submission" date="2017-07" db="EMBL/GenBank/DDBJ databases">
        <authorList>
            <person name="Talla V."/>
            <person name="Backstrom N."/>
        </authorList>
    </citation>
    <scope>NUCLEOTIDE SEQUENCE [LARGE SCALE GENOMIC DNA]</scope>
</reference>
<organism evidence="5 6">
    <name type="scientific">Leptidea sinapis</name>
    <dbReference type="NCBI Taxonomy" id="189913"/>
    <lineage>
        <taxon>Eukaryota</taxon>
        <taxon>Metazoa</taxon>
        <taxon>Ecdysozoa</taxon>
        <taxon>Arthropoda</taxon>
        <taxon>Hexapoda</taxon>
        <taxon>Insecta</taxon>
        <taxon>Pterygota</taxon>
        <taxon>Neoptera</taxon>
        <taxon>Endopterygota</taxon>
        <taxon>Lepidoptera</taxon>
        <taxon>Glossata</taxon>
        <taxon>Ditrysia</taxon>
        <taxon>Papilionoidea</taxon>
        <taxon>Pieridae</taxon>
        <taxon>Dismorphiinae</taxon>
        <taxon>Leptidea</taxon>
    </lineage>
</organism>
<evidence type="ECO:0000256" key="3">
    <source>
        <dbReference type="ARBA" id="ARBA00023002"/>
    </source>
</evidence>
<keyword evidence="2" id="KW-0521">NADP</keyword>
<dbReference type="Proteomes" id="UP000324832">
    <property type="component" value="Unassembled WGS sequence"/>
</dbReference>
<dbReference type="Pfam" id="PF00248">
    <property type="entry name" value="Aldo_ket_red"/>
    <property type="match status" value="1"/>
</dbReference>
<proteinExistence type="inferred from homology"/>
<dbReference type="GO" id="GO:0016616">
    <property type="term" value="F:oxidoreductase activity, acting on the CH-OH group of donors, NAD or NADP as acceptor"/>
    <property type="evidence" value="ECO:0007669"/>
    <property type="project" value="UniProtKB-ARBA"/>
</dbReference>
<dbReference type="InterPro" id="IPR020471">
    <property type="entry name" value="AKR"/>
</dbReference>
<evidence type="ECO:0000256" key="2">
    <source>
        <dbReference type="ARBA" id="ARBA00022857"/>
    </source>
</evidence>
<dbReference type="EMBL" id="FZQP02001926">
    <property type="protein sequence ID" value="VVC94261.1"/>
    <property type="molecule type" value="Genomic_DNA"/>
</dbReference>
<comment type="similarity">
    <text evidence="1">Belongs to the aldo/keto reductase family.</text>
</comment>
<dbReference type="InterPro" id="IPR036812">
    <property type="entry name" value="NAD(P)_OxRdtase_dom_sf"/>
</dbReference>
<dbReference type="Gene3D" id="3.20.20.100">
    <property type="entry name" value="NADP-dependent oxidoreductase domain"/>
    <property type="match status" value="1"/>
</dbReference>
<dbReference type="PANTHER" id="PTHR43827">
    <property type="entry name" value="2,5-DIKETO-D-GLUCONIC ACID REDUCTASE"/>
    <property type="match status" value="1"/>
</dbReference>
<keyword evidence="6" id="KW-1185">Reference proteome</keyword>
<evidence type="ECO:0000256" key="1">
    <source>
        <dbReference type="ARBA" id="ARBA00007905"/>
    </source>
</evidence>
<evidence type="ECO:0000313" key="6">
    <source>
        <dbReference type="Proteomes" id="UP000324832"/>
    </source>
</evidence>
<gene>
    <name evidence="5" type="ORF">LSINAPIS_LOCUS6255</name>
</gene>
<dbReference type="PANTHER" id="PTHR43827:SF3">
    <property type="entry name" value="NADP-DEPENDENT OXIDOREDUCTASE DOMAIN-CONTAINING PROTEIN"/>
    <property type="match status" value="1"/>
</dbReference>
<name>A0A5E4QB33_9NEOP</name>
<feature type="domain" description="NADP-dependent oxidoreductase" evidence="4">
    <location>
        <begin position="36"/>
        <end position="224"/>
    </location>
</feature>
<keyword evidence="3" id="KW-0560">Oxidoreductase</keyword>
<dbReference type="AlphaFoldDB" id="A0A5E4QB33"/>
<dbReference type="SUPFAM" id="SSF51430">
    <property type="entry name" value="NAD(P)-linked oxidoreductase"/>
    <property type="match status" value="1"/>
</dbReference>
<accession>A0A5E4QB33</accession>
<dbReference type="CDD" id="cd19071">
    <property type="entry name" value="AKR_AKR1-5-like"/>
    <property type="match status" value="1"/>
</dbReference>